<dbReference type="GO" id="GO:0005524">
    <property type="term" value="F:ATP binding"/>
    <property type="evidence" value="ECO:0007669"/>
    <property type="project" value="UniProtKB-UniRule"/>
</dbReference>
<dbReference type="OrthoDB" id="9805030at2"/>
<keyword evidence="1 5" id="KW-0808">Transferase</keyword>
<dbReference type="UniPathway" id="UPA00588">
    <property type="reaction ID" value="UER00649"/>
</dbReference>
<feature type="binding site" evidence="5">
    <location>
        <position position="173"/>
    </location>
    <ligand>
        <name>ATP</name>
        <dbReference type="ChEBI" id="CHEBI:30616"/>
    </ligand>
</feature>
<dbReference type="NCBIfam" id="NF011105">
    <property type="entry name" value="PRK14532.1"/>
    <property type="match status" value="1"/>
</dbReference>
<name>A0A3D9LD83_9MICC</name>
<dbReference type="GO" id="GO:0044209">
    <property type="term" value="P:AMP salvage"/>
    <property type="evidence" value="ECO:0007669"/>
    <property type="project" value="UniProtKB-UniRule"/>
</dbReference>
<keyword evidence="3 5" id="KW-0547">Nucleotide-binding</keyword>
<dbReference type="InterPro" id="IPR033690">
    <property type="entry name" value="Adenylat_kinase_CS"/>
</dbReference>
<feature type="binding site" evidence="5">
    <location>
        <position position="37"/>
    </location>
    <ligand>
        <name>AMP</name>
        <dbReference type="ChEBI" id="CHEBI:456215"/>
    </ligand>
</feature>
<comment type="domain">
    <text evidence="5">Consists of three domains, a large central CORE domain and two small peripheral domains, NMPbind and LID, which undergo movements during catalysis. The LID domain closes over the site of phosphoryl transfer upon ATP binding. Assembling and dissambling the active center during each catalytic cycle provides an effective means to prevent ATP hydrolysis.</text>
</comment>
<comment type="subcellular location">
    <subcellularLocation>
        <location evidence="5 7">Cytoplasm</location>
    </subcellularLocation>
</comment>
<feature type="binding site" evidence="5">
    <location>
        <begin position="58"/>
        <end position="60"/>
    </location>
    <ligand>
        <name>AMP</name>
        <dbReference type="ChEBI" id="CHEBI:456215"/>
    </ligand>
</feature>
<dbReference type="HAMAP" id="MF_00235">
    <property type="entry name" value="Adenylate_kinase_Adk"/>
    <property type="match status" value="1"/>
</dbReference>
<keyword evidence="9" id="KW-1185">Reference proteome</keyword>
<dbReference type="NCBIfam" id="NF011104">
    <property type="entry name" value="PRK14531.1"/>
    <property type="match status" value="1"/>
</dbReference>
<feature type="binding site" evidence="5">
    <location>
        <position position="134"/>
    </location>
    <ligand>
        <name>AMP</name>
        <dbReference type="ChEBI" id="CHEBI:456215"/>
    </ligand>
</feature>
<comment type="pathway">
    <text evidence="5">Purine metabolism; AMP biosynthesis via salvage pathway; AMP from ADP: step 1/1.</text>
</comment>
<evidence type="ECO:0000256" key="6">
    <source>
        <dbReference type="RuleBase" id="RU003330"/>
    </source>
</evidence>
<dbReference type="Pfam" id="PF00406">
    <property type="entry name" value="ADK"/>
    <property type="match status" value="1"/>
</dbReference>
<dbReference type="CDD" id="cd01428">
    <property type="entry name" value="ADK"/>
    <property type="match status" value="1"/>
</dbReference>
<feature type="binding site" evidence="5">
    <location>
        <begin position="86"/>
        <end position="89"/>
    </location>
    <ligand>
        <name>AMP</name>
        <dbReference type="ChEBI" id="CHEBI:456215"/>
    </ligand>
</feature>
<dbReference type="PROSITE" id="PS00113">
    <property type="entry name" value="ADENYLATE_KINASE"/>
    <property type="match status" value="1"/>
</dbReference>
<feature type="binding site" evidence="5">
    <location>
        <begin position="11"/>
        <end position="16"/>
    </location>
    <ligand>
        <name>ATP</name>
        <dbReference type="ChEBI" id="CHEBI:30616"/>
    </ligand>
</feature>
<feature type="binding site" evidence="5">
    <location>
        <position position="145"/>
    </location>
    <ligand>
        <name>AMP</name>
        <dbReference type="ChEBI" id="CHEBI:456215"/>
    </ligand>
</feature>
<dbReference type="EMBL" id="QREH01000001">
    <property type="protein sequence ID" value="REE03830.1"/>
    <property type="molecule type" value="Genomic_DNA"/>
</dbReference>
<feature type="region of interest" description="NMP" evidence="5">
    <location>
        <begin position="31"/>
        <end position="60"/>
    </location>
</feature>
<comment type="subunit">
    <text evidence="5 7">Monomer.</text>
</comment>
<evidence type="ECO:0000256" key="4">
    <source>
        <dbReference type="ARBA" id="ARBA00022777"/>
    </source>
</evidence>
<dbReference type="PANTHER" id="PTHR23359">
    <property type="entry name" value="NUCLEOTIDE KINASE"/>
    <property type="match status" value="1"/>
</dbReference>
<dbReference type="Gene3D" id="3.40.50.300">
    <property type="entry name" value="P-loop containing nucleotide triphosphate hydrolases"/>
    <property type="match status" value="1"/>
</dbReference>
<dbReference type="SUPFAM" id="SSF52540">
    <property type="entry name" value="P-loop containing nucleoside triphosphate hydrolases"/>
    <property type="match status" value="1"/>
</dbReference>
<dbReference type="PRINTS" id="PR00094">
    <property type="entry name" value="ADENYLTKNASE"/>
</dbReference>
<proteinExistence type="inferred from homology"/>
<dbReference type="RefSeq" id="WP_115931876.1">
    <property type="nucleotide sequence ID" value="NZ_QREH01000001.1"/>
</dbReference>
<comment type="caution">
    <text evidence="5">Lacks conserved residue(s) required for the propagation of feature annotation.</text>
</comment>
<dbReference type="InterPro" id="IPR000850">
    <property type="entry name" value="Adenylat/UMP-CMP_kin"/>
</dbReference>
<comment type="catalytic activity">
    <reaction evidence="5 7">
        <text>AMP + ATP = 2 ADP</text>
        <dbReference type="Rhea" id="RHEA:12973"/>
        <dbReference type="ChEBI" id="CHEBI:30616"/>
        <dbReference type="ChEBI" id="CHEBI:456215"/>
        <dbReference type="ChEBI" id="CHEBI:456216"/>
        <dbReference type="EC" id="2.7.4.3"/>
    </reaction>
</comment>
<gene>
    <name evidence="5" type="primary">adk</name>
    <name evidence="8" type="ORF">C8E99_1650</name>
</gene>
<dbReference type="NCBIfam" id="NF001381">
    <property type="entry name" value="PRK00279.1-3"/>
    <property type="match status" value="1"/>
</dbReference>
<keyword evidence="5 7" id="KW-0067">ATP-binding</keyword>
<dbReference type="GO" id="GO:0005737">
    <property type="term" value="C:cytoplasm"/>
    <property type="evidence" value="ECO:0007669"/>
    <property type="project" value="UniProtKB-SubCell"/>
</dbReference>
<evidence type="ECO:0000256" key="2">
    <source>
        <dbReference type="ARBA" id="ARBA00022727"/>
    </source>
</evidence>
<accession>A0A3D9LD83</accession>
<dbReference type="NCBIfam" id="NF011101">
    <property type="entry name" value="PRK14528.1"/>
    <property type="match status" value="1"/>
</dbReference>
<comment type="function">
    <text evidence="5">Catalyzes the reversible transfer of the terminal phosphate group between ATP and AMP. Plays an important role in cellular energy homeostasis and in adenine nucleotide metabolism.</text>
</comment>
<feature type="binding site" evidence="5">
    <location>
        <position position="93"/>
    </location>
    <ligand>
        <name>AMP</name>
        <dbReference type="ChEBI" id="CHEBI:456215"/>
    </ligand>
</feature>
<evidence type="ECO:0000256" key="3">
    <source>
        <dbReference type="ARBA" id="ARBA00022741"/>
    </source>
</evidence>
<keyword evidence="2 5" id="KW-0545">Nucleotide biosynthesis</keyword>
<keyword evidence="5" id="KW-0963">Cytoplasm</keyword>
<dbReference type="AlphaFoldDB" id="A0A3D9LD83"/>
<evidence type="ECO:0000256" key="1">
    <source>
        <dbReference type="ARBA" id="ARBA00022679"/>
    </source>
</evidence>
<evidence type="ECO:0000256" key="5">
    <source>
        <dbReference type="HAMAP-Rule" id="MF_00235"/>
    </source>
</evidence>
<organism evidence="8 9">
    <name type="scientific">Citricoccus muralis</name>
    <dbReference type="NCBI Taxonomy" id="169134"/>
    <lineage>
        <taxon>Bacteria</taxon>
        <taxon>Bacillati</taxon>
        <taxon>Actinomycetota</taxon>
        <taxon>Actinomycetes</taxon>
        <taxon>Micrococcales</taxon>
        <taxon>Micrococcaceae</taxon>
        <taxon>Citricoccus</taxon>
    </lineage>
</organism>
<evidence type="ECO:0000256" key="7">
    <source>
        <dbReference type="RuleBase" id="RU003331"/>
    </source>
</evidence>
<comment type="caution">
    <text evidence="8">The sequence shown here is derived from an EMBL/GenBank/DDBJ whole genome shotgun (WGS) entry which is preliminary data.</text>
</comment>
<dbReference type="EC" id="2.7.4.3" evidence="5 7"/>
<protein>
    <recommendedName>
        <fullName evidence="5 7">Adenylate kinase</fullName>
        <shortName evidence="5">AK</shortName>
        <ecNumber evidence="5 7">2.7.4.3</ecNumber>
    </recommendedName>
    <alternativeName>
        <fullName evidence="5">ATP-AMP transphosphorylase</fullName>
    </alternativeName>
    <alternativeName>
        <fullName evidence="5">ATP:AMP phosphotransferase</fullName>
    </alternativeName>
    <alternativeName>
        <fullName evidence="5">Adenylate monophosphate kinase</fullName>
    </alternativeName>
</protein>
<dbReference type="GO" id="GO:0004017">
    <property type="term" value="F:AMP kinase activity"/>
    <property type="evidence" value="ECO:0007669"/>
    <property type="project" value="UniProtKB-UniRule"/>
</dbReference>
<sequence>MTRMLMMGPPGSGKGTQASRIADKLGIVAISTGDIFRYNVKEMTELGKEAKKYMDNGDFVPDEVTNRMVADRIRQSDAEHGFLLDGYPRTAGQVEALDGFLTEDGQALTVVIELTVPDEELVARLLNRAETDGRADDTAEVIQHRLDLYHEQTQAVIESYVSRGIVARVDGTGQIDDITERLLQAVYSVRERTGNLPVVQPIGQGDGENPE</sequence>
<dbReference type="InterPro" id="IPR006259">
    <property type="entry name" value="Adenyl_kin_sub"/>
</dbReference>
<feature type="binding site" evidence="5">
    <location>
        <position position="128"/>
    </location>
    <ligand>
        <name>ATP</name>
        <dbReference type="ChEBI" id="CHEBI:30616"/>
    </ligand>
</feature>
<dbReference type="InterPro" id="IPR027417">
    <property type="entry name" value="P-loop_NTPase"/>
</dbReference>
<evidence type="ECO:0000313" key="9">
    <source>
        <dbReference type="Proteomes" id="UP000256727"/>
    </source>
</evidence>
<dbReference type="NCBIfam" id="NF011100">
    <property type="entry name" value="PRK14527.1"/>
    <property type="match status" value="1"/>
</dbReference>
<keyword evidence="4 5" id="KW-0418">Kinase</keyword>
<reference evidence="8 9" key="1">
    <citation type="submission" date="2018-07" db="EMBL/GenBank/DDBJ databases">
        <title>Sequencing the genomes of 1000 actinobacteria strains.</title>
        <authorList>
            <person name="Klenk H.-P."/>
        </authorList>
    </citation>
    <scope>NUCLEOTIDE SEQUENCE [LARGE SCALE GENOMIC DNA]</scope>
    <source>
        <strain evidence="8 9">DSM 14442</strain>
    </source>
</reference>
<dbReference type="Proteomes" id="UP000256727">
    <property type="component" value="Unassembled WGS sequence"/>
</dbReference>
<feature type="binding site" evidence="5">
    <location>
        <position position="32"/>
    </location>
    <ligand>
        <name>AMP</name>
        <dbReference type="ChEBI" id="CHEBI:456215"/>
    </ligand>
</feature>
<dbReference type="NCBIfam" id="TIGR01351">
    <property type="entry name" value="adk"/>
    <property type="match status" value="1"/>
</dbReference>
<comment type="similarity">
    <text evidence="5 6">Belongs to the adenylate kinase family.</text>
</comment>
<evidence type="ECO:0000313" key="8">
    <source>
        <dbReference type="EMBL" id="REE03830.1"/>
    </source>
</evidence>